<name>A0AAE3SMT8_9FLAO</name>
<dbReference type="AlphaFoldDB" id="A0AAE3SMT8"/>
<dbReference type="GO" id="GO:0090313">
    <property type="term" value="P:regulation of protein targeting to membrane"/>
    <property type="evidence" value="ECO:0007669"/>
    <property type="project" value="TreeGrafter"/>
</dbReference>
<protein>
    <submittedName>
        <fullName evidence="3">DUF748 domain-containing protein</fullName>
    </submittedName>
</protein>
<accession>A0AAE3SMT8</accession>
<comment type="caution">
    <text evidence="3">The sequence shown here is derived from an EMBL/GenBank/DDBJ whole genome shotgun (WGS) entry which is preliminary data.</text>
</comment>
<feature type="region of interest" description="Disordered" evidence="1">
    <location>
        <begin position="700"/>
        <end position="727"/>
    </location>
</feature>
<dbReference type="PANTHER" id="PTHR30441:SF8">
    <property type="entry name" value="DUF748 DOMAIN-CONTAINING PROTEIN"/>
    <property type="match status" value="1"/>
</dbReference>
<feature type="transmembrane region" description="Helical" evidence="2">
    <location>
        <begin position="7"/>
        <end position="30"/>
    </location>
</feature>
<sequence length="727" mass="82278">MKSGNKILRYTGVGLGIVAVLLLLLLPGWLKNYAIDNAEELVGRKLHMDKLRINYFTGTIKVYDFKMFEANDSDVFVSFDTLILNTVPYKYLSNTYAFDQLYLQGLDVRIVKKDSTFNFDDLLAFHTTEDSTTTDMNEEEAFKFFLENLELKDASVHFYDAKVDHTSEIEHFSLFIPEIAWDQEHDSDADFEFRIGSAKVEAFSDVHPGSRAFESTIEIDSLQLSDFTEYALEFANIGKLDGMAHASIQLTGNLDNPMETLISGELDLINPLMTDREDAVFLSSEKVLCTLKEINFDKSSYIVEELVFEQPYLKFELDSVSNNLFRIFNYQPDSPETDTEETDALYYALNHVEVNEGRMDYTDNLTGRPFDYALSDIEIKTDSIFSDSQWADVQSTMVLNDRGKLKAEIGFNPLDPMNARIDIAVEDFSLKDLNIYSGYYTGHSILTGEMFYFSSTDIRNGKLNSKNHLLIKNVEVENVKGGKYAIPLKLAVWLLKDRNGDIELDIPLQGDVNDPEVDTWALVGNTLKKKIFNTTENPVISLARFINTDPENLQSMAVQFPDTSLTTGQMSQLDLILQLENEKEGLRTEMNFIGADSLQAKLASMLARQAYNKKTKKDAATDTTGFQAFLNRQLKSDSLDLERAIRQYGIAYGADSLAVNYINTLVSRVDSYLKSRSPETKIKVGRAKVSDKDNIDAAPQFKMKYSLKKEDEDTPTGSPSEPESEDK</sequence>
<gene>
    <name evidence="3" type="ORF">OO016_03455</name>
</gene>
<evidence type="ECO:0000256" key="1">
    <source>
        <dbReference type="SAM" id="MobiDB-lite"/>
    </source>
</evidence>
<evidence type="ECO:0000256" key="2">
    <source>
        <dbReference type="SAM" id="Phobius"/>
    </source>
</evidence>
<reference evidence="3" key="1">
    <citation type="submission" date="2022-11" db="EMBL/GenBank/DDBJ databases">
        <title>The characterization of three novel Bacteroidetes species and genomic analysis of their roles in tidal elemental geochemical cycles.</title>
        <authorList>
            <person name="Ma K.-J."/>
        </authorList>
    </citation>
    <scope>NUCLEOTIDE SEQUENCE</scope>
    <source>
        <strain evidence="3">M415</strain>
    </source>
</reference>
<keyword evidence="2" id="KW-1133">Transmembrane helix</keyword>
<dbReference type="InterPro" id="IPR052894">
    <property type="entry name" value="AsmA-related"/>
</dbReference>
<keyword evidence="2" id="KW-0472">Membrane</keyword>
<dbReference type="RefSeq" id="WP_266010863.1">
    <property type="nucleotide sequence ID" value="NZ_JAPFQP010000001.1"/>
</dbReference>
<evidence type="ECO:0000313" key="4">
    <source>
        <dbReference type="Proteomes" id="UP001207116"/>
    </source>
</evidence>
<proteinExistence type="predicted"/>
<dbReference type="Pfam" id="PF05359">
    <property type="entry name" value="DUF748"/>
    <property type="match status" value="1"/>
</dbReference>
<evidence type="ECO:0000313" key="3">
    <source>
        <dbReference type="EMBL" id="MCX2718651.1"/>
    </source>
</evidence>
<keyword evidence="2" id="KW-0812">Transmembrane</keyword>
<dbReference type="EMBL" id="JAPFQP010000001">
    <property type="protein sequence ID" value="MCX2718651.1"/>
    <property type="molecule type" value="Genomic_DNA"/>
</dbReference>
<dbReference type="Proteomes" id="UP001207116">
    <property type="component" value="Unassembled WGS sequence"/>
</dbReference>
<dbReference type="PANTHER" id="PTHR30441">
    <property type="entry name" value="DUF748 DOMAIN-CONTAINING PROTEIN"/>
    <property type="match status" value="1"/>
</dbReference>
<organism evidence="3 4">
    <name type="scientific">Lentiprolixibacter aurantiacus</name>
    <dbReference type="NCBI Taxonomy" id="2993939"/>
    <lineage>
        <taxon>Bacteria</taxon>
        <taxon>Pseudomonadati</taxon>
        <taxon>Bacteroidota</taxon>
        <taxon>Flavobacteriia</taxon>
        <taxon>Flavobacteriales</taxon>
        <taxon>Flavobacteriaceae</taxon>
        <taxon>Lentiprolixibacter</taxon>
    </lineage>
</organism>
<dbReference type="InterPro" id="IPR008023">
    <property type="entry name" value="DUF748"/>
</dbReference>
<keyword evidence="4" id="KW-1185">Reference proteome</keyword>
<dbReference type="GO" id="GO:0005886">
    <property type="term" value="C:plasma membrane"/>
    <property type="evidence" value="ECO:0007669"/>
    <property type="project" value="TreeGrafter"/>
</dbReference>